<dbReference type="Pfam" id="PF13602">
    <property type="entry name" value="ADH_zinc_N_2"/>
    <property type="match status" value="1"/>
</dbReference>
<dbReference type="GO" id="GO:0005829">
    <property type="term" value="C:cytosol"/>
    <property type="evidence" value="ECO:0007669"/>
    <property type="project" value="TreeGrafter"/>
</dbReference>
<dbReference type="RefSeq" id="WP_013972040.1">
    <property type="nucleotide sequence ID" value="NZ_CP010359.1"/>
</dbReference>
<evidence type="ECO:0000313" key="4">
    <source>
        <dbReference type="Proteomes" id="UP000218102"/>
    </source>
</evidence>
<dbReference type="Pfam" id="PF08240">
    <property type="entry name" value="ADH_N"/>
    <property type="match status" value="1"/>
</dbReference>
<accession>A0A099MX86</accession>
<dbReference type="Gene3D" id="3.40.50.720">
    <property type="entry name" value="NAD(P)-binding Rossmann-like Domain"/>
    <property type="match status" value="1"/>
</dbReference>
<keyword evidence="2" id="KW-0560">Oxidoreductase</keyword>
<dbReference type="EMBL" id="NTME01000033">
    <property type="protein sequence ID" value="PBJ93127.1"/>
    <property type="molecule type" value="Genomic_DNA"/>
</dbReference>
<name>A0A099MX86_PSEDL</name>
<reference evidence="3 4" key="1">
    <citation type="submission" date="2017-09" db="EMBL/GenBank/DDBJ databases">
        <authorList>
            <person name="Ehlers B."/>
            <person name="Leendertz F.H."/>
        </authorList>
    </citation>
    <scope>NUCLEOTIDE SEQUENCE [LARGE SCALE GENOMIC DNA]</scope>
    <source>
        <strain evidence="3 4">DJ-1</strain>
    </source>
</reference>
<dbReference type="PANTHER" id="PTHR48106:SF13">
    <property type="entry name" value="QUINONE OXIDOREDUCTASE-RELATED"/>
    <property type="match status" value="1"/>
</dbReference>
<dbReference type="InterPro" id="IPR011032">
    <property type="entry name" value="GroES-like_sf"/>
</dbReference>
<dbReference type="GO" id="GO:0003960">
    <property type="term" value="F:quinone reductase (NADPH) activity"/>
    <property type="evidence" value="ECO:0007669"/>
    <property type="project" value="TreeGrafter"/>
</dbReference>
<dbReference type="InterPro" id="IPR013154">
    <property type="entry name" value="ADH-like_N"/>
</dbReference>
<evidence type="ECO:0000256" key="2">
    <source>
        <dbReference type="ARBA" id="ARBA00023002"/>
    </source>
</evidence>
<gene>
    <name evidence="3" type="ORF">CMV24_23395</name>
</gene>
<organism evidence="3 4">
    <name type="scientific">Pseudomonas plecoglossicida</name>
    <dbReference type="NCBI Taxonomy" id="70775"/>
    <lineage>
        <taxon>Bacteria</taxon>
        <taxon>Pseudomonadati</taxon>
        <taxon>Pseudomonadota</taxon>
        <taxon>Gammaproteobacteria</taxon>
        <taxon>Pseudomonadales</taxon>
        <taxon>Pseudomonadaceae</taxon>
        <taxon>Pseudomonas</taxon>
    </lineage>
</organism>
<dbReference type="Gene3D" id="3.90.180.10">
    <property type="entry name" value="Medium-chain alcohol dehydrogenases, catalytic domain"/>
    <property type="match status" value="1"/>
</dbReference>
<sequence>MPTHHQAWAWTPNAGLDGLQLLRKPLPQPGPGEVLVANRAIALNPVDWKICEWGHPAWQQGTVPGVDGAGVVVAVGAGVDMPLGSRVAYHQSLARDGSFAEHCLLDASLVMHIPSALSDTAAAAVPCPALTAWQALAKVPEGASRDVLVIGAGGAVGFYLAQLAAQRGLRVWASAGQHHHASLKALGVSGVFDYHDADWQNQLQAALGERPLHALFDTVSGAHAGSLAHLLGYNGHLVCIQDRQETAPTPAFSTAISLHEVALNSIHAYGQLADRQALRVAGEKLLQAIADGRLIAPQRREFTFSALPQALRQLKEGQGTGKWVTRLD</sequence>
<evidence type="ECO:0000313" key="3">
    <source>
        <dbReference type="EMBL" id="PBJ93127.1"/>
    </source>
</evidence>
<dbReference type="InterPro" id="IPR020843">
    <property type="entry name" value="ER"/>
</dbReference>
<dbReference type="CDD" id="cd08271">
    <property type="entry name" value="MDR5"/>
    <property type="match status" value="1"/>
</dbReference>
<dbReference type="InterPro" id="IPR036291">
    <property type="entry name" value="NAD(P)-bd_dom_sf"/>
</dbReference>
<protein>
    <submittedName>
        <fullName evidence="3">Alcohol dehydrogenase</fullName>
    </submittedName>
</protein>
<dbReference type="Proteomes" id="UP000218102">
    <property type="component" value="Unassembled WGS sequence"/>
</dbReference>
<dbReference type="SMART" id="SM00829">
    <property type="entry name" value="PKS_ER"/>
    <property type="match status" value="1"/>
</dbReference>
<dbReference type="SUPFAM" id="SSF51735">
    <property type="entry name" value="NAD(P)-binding Rossmann-fold domains"/>
    <property type="match status" value="1"/>
</dbReference>
<keyword evidence="1" id="KW-0521">NADP</keyword>
<evidence type="ECO:0000256" key="1">
    <source>
        <dbReference type="ARBA" id="ARBA00022857"/>
    </source>
</evidence>
<proteinExistence type="predicted"/>
<dbReference type="PANTHER" id="PTHR48106">
    <property type="entry name" value="QUINONE OXIDOREDUCTASE PIG3-RELATED"/>
    <property type="match status" value="1"/>
</dbReference>
<dbReference type="GO" id="GO:0070402">
    <property type="term" value="F:NADPH binding"/>
    <property type="evidence" value="ECO:0007669"/>
    <property type="project" value="TreeGrafter"/>
</dbReference>
<dbReference type="KEGG" id="ppj:RK21_02773"/>
<dbReference type="GO" id="GO:0035925">
    <property type="term" value="F:mRNA 3'-UTR AU-rich region binding"/>
    <property type="evidence" value="ECO:0007669"/>
    <property type="project" value="TreeGrafter"/>
</dbReference>
<dbReference type="AlphaFoldDB" id="A0A099MX86"/>
<comment type="caution">
    <text evidence="3">The sequence shown here is derived from an EMBL/GenBank/DDBJ whole genome shotgun (WGS) entry which is preliminary data.</text>
</comment>
<dbReference type="SUPFAM" id="SSF50129">
    <property type="entry name" value="GroES-like"/>
    <property type="match status" value="1"/>
</dbReference>